<evidence type="ECO:0000313" key="1">
    <source>
        <dbReference type="EMBL" id="KAJ2686759.1"/>
    </source>
</evidence>
<gene>
    <name evidence="1" type="ORF">IWW39_003399</name>
</gene>
<sequence>MHFFDAVDDKEIDASPDAKANVGAVVQRIRQMAPKVDFVKLSGFHGLQHQSTNHADELTAQLVQLGHRIELESGITGIHYYLKVDDFRDLTYLDCHSGLDGEQITQLVRQNAPTLQYLSILLKDGFDYSVIIKDDDGSYLEYPRLRTLVVKVDHNLRARPKRDFAGAAPFPILWRLVCSAVCPFGDDMILFRGNAASLEYLKLILTRELATTLIRHNVFTPTSYSKLHHVSLRLDINMALDNPADYPEIMQLIEGVAPDAAVREILSLPFGLLSTPVLPLFGKFANIQVLVLPGLRLSVWDAMTLFNSLPLLSDFHALSPTLDPLPEGVTKRKLVAHVLSSYSPMALRFRCWHLGTRQDELLKVSATPFVLLALACPNFDFVAVDPKRRDMLTRALEKTIGVATYKRYVPRLRRLLPHGLE</sequence>
<dbReference type="Proteomes" id="UP001151516">
    <property type="component" value="Unassembled WGS sequence"/>
</dbReference>
<comment type="caution">
    <text evidence="1">The sequence shown here is derived from an EMBL/GenBank/DDBJ whole genome shotgun (WGS) entry which is preliminary data.</text>
</comment>
<keyword evidence="2" id="KW-1185">Reference proteome</keyword>
<organism evidence="1 2">
    <name type="scientific">Coemansia spiralis</name>
    <dbReference type="NCBI Taxonomy" id="417178"/>
    <lineage>
        <taxon>Eukaryota</taxon>
        <taxon>Fungi</taxon>
        <taxon>Fungi incertae sedis</taxon>
        <taxon>Zoopagomycota</taxon>
        <taxon>Kickxellomycotina</taxon>
        <taxon>Kickxellomycetes</taxon>
        <taxon>Kickxellales</taxon>
        <taxon>Kickxellaceae</taxon>
        <taxon>Coemansia</taxon>
    </lineage>
</organism>
<evidence type="ECO:0000313" key="2">
    <source>
        <dbReference type="Proteomes" id="UP001151516"/>
    </source>
</evidence>
<proteinExistence type="predicted"/>
<accession>A0A9W8GEZ1</accession>
<dbReference type="EMBL" id="JANBTX010000095">
    <property type="protein sequence ID" value="KAJ2686759.1"/>
    <property type="molecule type" value="Genomic_DNA"/>
</dbReference>
<reference evidence="1" key="1">
    <citation type="submission" date="2022-07" db="EMBL/GenBank/DDBJ databases">
        <title>Phylogenomic reconstructions and comparative analyses of Kickxellomycotina fungi.</title>
        <authorList>
            <person name="Reynolds N.K."/>
            <person name="Stajich J.E."/>
            <person name="Barry K."/>
            <person name="Grigoriev I.V."/>
            <person name="Crous P."/>
            <person name="Smith M.E."/>
        </authorList>
    </citation>
    <scope>NUCLEOTIDE SEQUENCE</scope>
    <source>
        <strain evidence="1">CBS 109367</strain>
    </source>
</reference>
<dbReference type="OrthoDB" id="5528763at2759"/>
<name>A0A9W8GEZ1_9FUNG</name>
<protein>
    <submittedName>
        <fullName evidence="1">Uncharacterized protein</fullName>
    </submittedName>
</protein>
<dbReference type="AlphaFoldDB" id="A0A9W8GEZ1"/>